<dbReference type="InterPro" id="IPR036390">
    <property type="entry name" value="WH_DNA-bd_sf"/>
</dbReference>
<evidence type="ECO:0000256" key="1">
    <source>
        <dbReference type="ARBA" id="ARBA00023015"/>
    </source>
</evidence>
<dbReference type="Gene3D" id="1.10.10.10">
    <property type="entry name" value="Winged helix-like DNA-binding domain superfamily/Winged helix DNA-binding domain"/>
    <property type="match status" value="1"/>
</dbReference>
<dbReference type="SMART" id="SM00419">
    <property type="entry name" value="HTH_CRP"/>
    <property type="match status" value="1"/>
</dbReference>
<dbReference type="PROSITE" id="PS00042">
    <property type="entry name" value="HTH_CRP_1"/>
    <property type="match status" value="1"/>
</dbReference>
<dbReference type="GO" id="GO:0003700">
    <property type="term" value="F:DNA-binding transcription factor activity"/>
    <property type="evidence" value="ECO:0007669"/>
    <property type="project" value="InterPro"/>
</dbReference>
<keyword evidence="3" id="KW-0804">Transcription</keyword>
<dbReference type="InterPro" id="IPR036388">
    <property type="entry name" value="WH-like_DNA-bd_sf"/>
</dbReference>
<keyword evidence="1" id="KW-0805">Transcription regulation</keyword>
<feature type="domain" description="HTH crp-type" evidence="4">
    <location>
        <begin position="119"/>
        <end position="193"/>
    </location>
</feature>
<dbReference type="PRINTS" id="PR00034">
    <property type="entry name" value="HTHCRP"/>
</dbReference>
<evidence type="ECO:0000259" key="4">
    <source>
        <dbReference type="PROSITE" id="PS51063"/>
    </source>
</evidence>
<proteinExistence type="predicted"/>
<dbReference type="AlphaFoldDB" id="A0AA97AIT2"/>
<dbReference type="InterPro" id="IPR014710">
    <property type="entry name" value="RmlC-like_jellyroll"/>
</dbReference>
<organism evidence="5">
    <name type="scientific">Leptolyngbya sp. NK1-12</name>
    <dbReference type="NCBI Taxonomy" id="2547451"/>
    <lineage>
        <taxon>Bacteria</taxon>
        <taxon>Bacillati</taxon>
        <taxon>Cyanobacteriota</taxon>
        <taxon>Cyanophyceae</taxon>
        <taxon>Leptolyngbyales</taxon>
        <taxon>Leptolyngbyaceae</taxon>
        <taxon>Leptolyngbya group</taxon>
        <taxon>Leptolyngbya</taxon>
    </lineage>
</organism>
<protein>
    <submittedName>
        <fullName evidence="5">Crp/Fnr family transcriptional regulator</fullName>
    </submittedName>
</protein>
<dbReference type="Pfam" id="PF13545">
    <property type="entry name" value="HTH_Crp_2"/>
    <property type="match status" value="1"/>
</dbReference>
<dbReference type="EMBL" id="CP053587">
    <property type="protein sequence ID" value="WNZ27030.1"/>
    <property type="molecule type" value="Genomic_DNA"/>
</dbReference>
<dbReference type="PROSITE" id="PS51063">
    <property type="entry name" value="HTH_CRP_2"/>
    <property type="match status" value="1"/>
</dbReference>
<reference evidence="5" key="1">
    <citation type="submission" date="2020-05" db="EMBL/GenBank/DDBJ databases">
        <authorList>
            <person name="Zhu T."/>
            <person name="Keshari N."/>
            <person name="Lu X."/>
        </authorList>
    </citation>
    <scope>NUCLEOTIDE SEQUENCE</scope>
    <source>
        <strain evidence="5">NK1-12</strain>
    </source>
</reference>
<evidence type="ECO:0000313" key="5">
    <source>
        <dbReference type="EMBL" id="WNZ27030.1"/>
    </source>
</evidence>
<dbReference type="SUPFAM" id="SSF51206">
    <property type="entry name" value="cAMP-binding domain-like"/>
    <property type="match status" value="1"/>
</dbReference>
<dbReference type="InterPro" id="IPR012318">
    <property type="entry name" value="HTH_CRP"/>
</dbReference>
<name>A0AA97AIT2_9CYAN</name>
<gene>
    <name evidence="5" type="ORF">HJG54_29365</name>
</gene>
<evidence type="ECO:0000256" key="2">
    <source>
        <dbReference type="ARBA" id="ARBA00023125"/>
    </source>
</evidence>
<keyword evidence="2" id="KW-0238">DNA-binding</keyword>
<dbReference type="InterPro" id="IPR018490">
    <property type="entry name" value="cNMP-bd_dom_sf"/>
</dbReference>
<dbReference type="Gene3D" id="2.60.120.10">
    <property type="entry name" value="Jelly Rolls"/>
    <property type="match status" value="1"/>
</dbReference>
<dbReference type="SUPFAM" id="SSF46785">
    <property type="entry name" value="Winged helix' DNA-binding domain"/>
    <property type="match status" value="1"/>
</dbReference>
<evidence type="ECO:0000256" key="3">
    <source>
        <dbReference type="ARBA" id="ARBA00023163"/>
    </source>
</evidence>
<dbReference type="GO" id="GO:0003677">
    <property type="term" value="F:DNA binding"/>
    <property type="evidence" value="ECO:0007669"/>
    <property type="project" value="UniProtKB-KW"/>
</dbReference>
<accession>A0AA97AIT2</accession>
<dbReference type="InterPro" id="IPR018335">
    <property type="entry name" value="Tscrpt_reg_HTH_Crp-type_CS"/>
</dbReference>
<dbReference type="CDD" id="cd00092">
    <property type="entry name" value="HTH_CRP"/>
    <property type="match status" value="1"/>
</dbReference>
<sequence length="199" mass="22785">MATSSTLFSSRSQISRPQAPITFAARSLLPTKFDHLWQIESGFVRCLTWLEDGTTVVLGIWGDGEIVGKPFTQTDTCQIESMTKVKVTPVPIANLSNYPSVLLEHMNQLENLMQIRSYKRVDLMLLRFLNWLSERFGSDTPQGRLIDLRLTHLDIAESIGTTRVTVTRILNQFEQQGVIKYFPLKRIVLCEADPWHYEI</sequence>